<feature type="region of interest" description="Disordered" evidence="11">
    <location>
        <begin position="798"/>
        <end position="846"/>
    </location>
</feature>
<sequence>MIASINGFIIFCLIFTSAYFLGLLTFLADNEKEKCDMTYMFEVPRYVRISNNFEKHFPKYALYYYDEGAPHTSTPKFRGMPVLFIPGNAGSYKQVRSLASVALRKAMSGRLPFHFDYFALDMNEELTGLSGIFLNDQLDYVNRSLHLILTLYKNQKYAPTSVILFGHSMGGVIARKLAQMPSSPVQIVVTLASPHKRSPIILDEHISSFYDNVKDPIRENITFISLSGGYGDFLVPSTLTDSKDNSSLYAITTHVPLVWVPADHTQIMWCKQIVLALTRCLFDCVDPRRRQISDSSEYRKRIFEHHLLEHSGTNAKFREKYYNKVNLEENAKWIEKLPRQYSVRFLNGVRDLQWYMVRLVDDVKHEMLTVVGLNLEIVDWIFACNAYIPKNTYKICEDGMHLTHLSTIDPSARYKRRSLTINLHDLKNNYTDELSHVVFKVAPTKEPVVYHVDVYNRADRTIHFKLPNWSDLWMKTIIKETAGNAIRYEIHLSELTHIVQSFLVYLRPFKCSKDSHHSTLSLVVPWGNENSHKHVTEGDRDPFHIRLYNSKPNGTVDSAILRLTLDPNCRYEVRIQRSIRGTLNQMARFYTPLLIVNISTVILLILKTQLQSLGSEKGCTSFFSALKNGTKPYYVLGSAKLGTAILSYATFSKFLPVSNWHVMKEDGIDFFLLPYIMYLISIGVLWVFASLVTVWITLCESTIHKMFLKFLTKTVPFTIIWSEYMVEALQKIPVLVSTAIICISYSACGGLALALGTIFYFLKLTQMSQEFIEETVFTVIKRFIVKCRRGKTKMELGNKETISEHTNKEEKDEVSACSNPGDENDVKDLKNDDCNVDTKSSHSKKEELINSQANFDQTRDIGSVASPTTKESIDKKLSPPSAISFHGVMFLIWVLATIINLPTLATWARNYRYSASLHPDPSFLPGFLLSVCTIPLWQFEMPNIRKKWYVETSYLINTIAVIGLIYAPIYIYRLNYLLSAVVVIVVLHQVLAPVTSAASSKDTQDEELEKYDIIKTKLE</sequence>
<feature type="transmembrane region" description="Helical" evidence="10">
    <location>
        <begin position="952"/>
        <end position="971"/>
    </location>
</feature>
<feature type="transmembrane region" description="Helical" evidence="10">
    <location>
        <begin position="732"/>
        <end position="762"/>
    </location>
</feature>
<feature type="compositionally biased region" description="Basic and acidic residues" evidence="11">
    <location>
        <begin position="824"/>
        <end position="833"/>
    </location>
</feature>
<dbReference type="GO" id="GO:0015031">
    <property type="term" value="P:protein transport"/>
    <property type="evidence" value="ECO:0007669"/>
    <property type="project" value="UniProtKB-KW"/>
</dbReference>
<keyword evidence="8 10" id="KW-1133">Transmembrane helix</keyword>
<keyword evidence="9 10" id="KW-0472">Membrane</keyword>
<dbReference type="Pfam" id="PF07819">
    <property type="entry name" value="PGAP1"/>
    <property type="match status" value="1"/>
</dbReference>
<dbReference type="GO" id="GO:0006888">
    <property type="term" value="P:endoplasmic reticulum to Golgi vesicle-mediated transport"/>
    <property type="evidence" value="ECO:0007669"/>
    <property type="project" value="TreeGrafter"/>
</dbReference>
<evidence type="ECO:0000256" key="5">
    <source>
        <dbReference type="ARBA" id="ARBA00022801"/>
    </source>
</evidence>
<accession>A0AAW1V5A3</accession>
<feature type="domain" description="GPI inositol-deacylase PGAP1-like alpha/beta" evidence="12">
    <location>
        <begin position="77"/>
        <end position="283"/>
    </location>
</feature>
<comment type="similarity">
    <text evidence="2 10">Belongs to the GPI inositol-deacylase family.</text>
</comment>
<keyword evidence="4 10" id="KW-0812">Transmembrane</keyword>
<comment type="function">
    <text evidence="10">Involved in inositol deacylation of GPI-anchored proteins which plays important roles in the quality control and ER-associated degradation of GPI-anchored proteins.</text>
</comment>
<dbReference type="InterPro" id="IPR029058">
    <property type="entry name" value="AB_hydrolase_fold"/>
</dbReference>
<dbReference type="PANTHER" id="PTHR15495:SF7">
    <property type="entry name" value="GPI INOSITOL-DEACYLASE"/>
    <property type="match status" value="1"/>
</dbReference>
<dbReference type="GO" id="GO:0005789">
    <property type="term" value="C:endoplasmic reticulum membrane"/>
    <property type="evidence" value="ECO:0007669"/>
    <property type="project" value="UniProtKB-SubCell"/>
</dbReference>
<evidence type="ECO:0000256" key="3">
    <source>
        <dbReference type="ARBA" id="ARBA00022448"/>
    </source>
</evidence>
<protein>
    <recommendedName>
        <fullName evidence="10">GPI inositol-deacylase</fullName>
        <ecNumber evidence="10">3.1.-.-</ecNumber>
    </recommendedName>
</protein>
<keyword evidence="6 10" id="KW-0256">Endoplasmic reticulum</keyword>
<evidence type="ECO:0000259" key="12">
    <source>
        <dbReference type="Pfam" id="PF07819"/>
    </source>
</evidence>
<dbReference type="GO" id="GO:0006505">
    <property type="term" value="P:GPI anchor metabolic process"/>
    <property type="evidence" value="ECO:0007669"/>
    <property type="project" value="TreeGrafter"/>
</dbReference>
<feature type="transmembrane region" description="Helical" evidence="10">
    <location>
        <begin position="633"/>
        <end position="655"/>
    </location>
</feature>
<evidence type="ECO:0000256" key="2">
    <source>
        <dbReference type="ARBA" id="ARBA00006931"/>
    </source>
</evidence>
<dbReference type="InterPro" id="IPR039529">
    <property type="entry name" value="PGAP1/BST1"/>
</dbReference>
<evidence type="ECO:0000313" key="13">
    <source>
        <dbReference type="EMBL" id="KAK9887902.1"/>
    </source>
</evidence>
<evidence type="ECO:0000256" key="4">
    <source>
        <dbReference type="ARBA" id="ARBA00022692"/>
    </source>
</evidence>
<feature type="transmembrane region" description="Helical" evidence="10">
    <location>
        <begin position="7"/>
        <end position="28"/>
    </location>
</feature>
<keyword evidence="7 10" id="KW-0653">Protein transport</keyword>
<keyword evidence="5 10" id="KW-0378">Hydrolase</keyword>
<comment type="caution">
    <text evidence="13">The sequence shown here is derived from an EMBL/GenBank/DDBJ whole genome shotgun (WGS) entry which is preliminary data.</text>
</comment>
<reference evidence="13 14" key="1">
    <citation type="submission" date="2023-03" db="EMBL/GenBank/DDBJ databases">
        <title>Genome insight into feeding habits of ladybird beetles.</title>
        <authorList>
            <person name="Li H.-S."/>
            <person name="Huang Y.-H."/>
            <person name="Pang H."/>
        </authorList>
    </citation>
    <scope>NUCLEOTIDE SEQUENCE [LARGE SCALE GENOMIC DNA]</scope>
    <source>
        <strain evidence="13">SYSU_2023b</strain>
        <tissue evidence="13">Whole body</tissue>
    </source>
</reference>
<evidence type="ECO:0000256" key="8">
    <source>
        <dbReference type="ARBA" id="ARBA00022989"/>
    </source>
</evidence>
<proteinExistence type="inferred from homology"/>
<dbReference type="PANTHER" id="PTHR15495">
    <property type="entry name" value="NEGATIVE REGULATOR OF VESICLE FORMATION-RELATED"/>
    <property type="match status" value="1"/>
</dbReference>
<evidence type="ECO:0000256" key="11">
    <source>
        <dbReference type="SAM" id="MobiDB-lite"/>
    </source>
</evidence>
<keyword evidence="3 10" id="KW-0813">Transport</keyword>
<evidence type="ECO:0000256" key="6">
    <source>
        <dbReference type="ARBA" id="ARBA00022824"/>
    </source>
</evidence>
<feature type="compositionally biased region" description="Basic and acidic residues" evidence="11">
    <location>
        <begin position="798"/>
        <end position="814"/>
    </location>
</feature>
<feature type="transmembrane region" description="Helical" evidence="10">
    <location>
        <begin position="882"/>
        <end position="902"/>
    </location>
</feature>
<dbReference type="Proteomes" id="UP001431783">
    <property type="component" value="Unassembled WGS sequence"/>
</dbReference>
<feature type="transmembrane region" description="Helical" evidence="10">
    <location>
        <begin position="589"/>
        <end position="606"/>
    </location>
</feature>
<dbReference type="EC" id="3.1.-.-" evidence="10"/>
<dbReference type="Pfam" id="PF24660">
    <property type="entry name" value="PGAP1_3rd"/>
    <property type="match status" value="1"/>
</dbReference>
<organism evidence="13 14">
    <name type="scientific">Henosepilachna vigintioctopunctata</name>
    <dbReference type="NCBI Taxonomy" id="420089"/>
    <lineage>
        <taxon>Eukaryota</taxon>
        <taxon>Metazoa</taxon>
        <taxon>Ecdysozoa</taxon>
        <taxon>Arthropoda</taxon>
        <taxon>Hexapoda</taxon>
        <taxon>Insecta</taxon>
        <taxon>Pterygota</taxon>
        <taxon>Neoptera</taxon>
        <taxon>Endopterygota</taxon>
        <taxon>Coleoptera</taxon>
        <taxon>Polyphaga</taxon>
        <taxon>Cucujiformia</taxon>
        <taxon>Coccinelloidea</taxon>
        <taxon>Coccinellidae</taxon>
        <taxon>Epilachninae</taxon>
        <taxon>Epilachnini</taxon>
        <taxon>Henosepilachna</taxon>
    </lineage>
</organism>
<evidence type="ECO:0000256" key="1">
    <source>
        <dbReference type="ARBA" id="ARBA00004477"/>
    </source>
</evidence>
<name>A0AAW1V5A3_9CUCU</name>
<gene>
    <name evidence="13" type="ORF">WA026_000205</name>
</gene>
<dbReference type="InterPro" id="IPR012908">
    <property type="entry name" value="PGAP1-ab_dom-like"/>
</dbReference>
<dbReference type="AlphaFoldDB" id="A0AAW1V5A3"/>
<dbReference type="SUPFAM" id="SSF53474">
    <property type="entry name" value="alpha/beta-Hydrolases"/>
    <property type="match status" value="1"/>
</dbReference>
<feature type="transmembrane region" description="Helical" evidence="10">
    <location>
        <begin position="977"/>
        <end position="998"/>
    </location>
</feature>
<evidence type="ECO:0000313" key="14">
    <source>
        <dbReference type="Proteomes" id="UP001431783"/>
    </source>
</evidence>
<evidence type="ECO:0000256" key="9">
    <source>
        <dbReference type="ARBA" id="ARBA00023136"/>
    </source>
</evidence>
<keyword evidence="14" id="KW-1185">Reference proteome</keyword>
<comment type="subcellular location">
    <subcellularLocation>
        <location evidence="1">Endoplasmic reticulum membrane</location>
        <topology evidence="1">Multi-pass membrane protein</topology>
    </subcellularLocation>
</comment>
<evidence type="ECO:0000256" key="10">
    <source>
        <dbReference type="RuleBase" id="RU365011"/>
    </source>
</evidence>
<feature type="transmembrane region" description="Helical" evidence="10">
    <location>
        <begin position="675"/>
        <end position="698"/>
    </location>
</feature>
<evidence type="ECO:0000256" key="7">
    <source>
        <dbReference type="ARBA" id="ARBA00022927"/>
    </source>
</evidence>
<dbReference type="GO" id="GO:0050185">
    <property type="term" value="F:phosphatidylinositol deacylase activity"/>
    <property type="evidence" value="ECO:0007669"/>
    <property type="project" value="TreeGrafter"/>
</dbReference>
<dbReference type="Gene3D" id="3.40.50.1820">
    <property type="entry name" value="alpha/beta hydrolase"/>
    <property type="match status" value="1"/>
</dbReference>
<dbReference type="EMBL" id="JARQZJ010000121">
    <property type="protein sequence ID" value="KAK9887902.1"/>
    <property type="molecule type" value="Genomic_DNA"/>
</dbReference>